<dbReference type="Proteomes" id="UP000055590">
    <property type="component" value="Chromosome"/>
</dbReference>
<dbReference type="InterPro" id="IPR048279">
    <property type="entry name" value="MdtK-like"/>
</dbReference>
<evidence type="ECO:0000256" key="11">
    <source>
        <dbReference type="SAM" id="Phobius"/>
    </source>
</evidence>
<gene>
    <name evidence="12" type="ORF">AKJ08_1828</name>
</gene>
<evidence type="ECO:0000256" key="2">
    <source>
        <dbReference type="ARBA" id="ARBA00022448"/>
    </source>
</evidence>
<dbReference type="GO" id="GO:0042910">
    <property type="term" value="F:xenobiotic transmembrane transporter activity"/>
    <property type="evidence" value="ECO:0007669"/>
    <property type="project" value="InterPro"/>
</dbReference>
<feature type="transmembrane region" description="Helical" evidence="11">
    <location>
        <begin position="274"/>
        <end position="297"/>
    </location>
</feature>
<evidence type="ECO:0000256" key="3">
    <source>
        <dbReference type="ARBA" id="ARBA00022449"/>
    </source>
</evidence>
<dbReference type="GO" id="GO:0005886">
    <property type="term" value="C:plasma membrane"/>
    <property type="evidence" value="ECO:0007669"/>
    <property type="project" value="UniProtKB-SubCell"/>
</dbReference>
<evidence type="ECO:0000256" key="9">
    <source>
        <dbReference type="ARBA" id="ARBA00031636"/>
    </source>
</evidence>
<evidence type="ECO:0000256" key="10">
    <source>
        <dbReference type="SAM" id="MobiDB-lite"/>
    </source>
</evidence>
<evidence type="ECO:0000256" key="5">
    <source>
        <dbReference type="ARBA" id="ARBA00022692"/>
    </source>
</evidence>
<feature type="transmembrane region" description="Helical" evidence="11">
    <location>
        <begin position="381"/>
        <end position="400"/>
    </location>
</feature>
<dbReference type="NCBIfam" id="TIGR00797">
    <property type="entry name" value="matE"/>
    <property type="match status" value="1"/>
</dbReference>
<dbReference type="CDD" id="cd13131">
    <property type="entry name" value="MATE_NorM_like"/>
    <property type="match status" value="1"/>
</dbReference>
<sequence length="495" mass="50935">MARNGYVARPRLRGRPANPGRLPTMSLGSSRLLELRKLARLAAPLALVHAGNQLMTLVDMAFVGRLGAVALGGIGIANGIFFTVSTLGMGAMMGLDPLVSQAVGAGDPARARRWLWQGIWLALFVTIVLSIPIAIAPNFLVPFGIEEAVAREATTYLNIRLVGLYPMLVYVAVRAYLQAMGVTRPMFISVVAANLLNVAADALLVFGGEILPAWAGPLRSLPAFGVAGAAVATTLCTILQLAIITSAVGSVEVPGFERGMRRWLRSDLLAALKVGLPIGLQMAAEVSIFALVGLLVGRMGAANLAAHQVSLTLASFTFTVAVGIGAAGSVRVGRAVGARDIAGVRAAGLTAIAAGGGWMALSALVFLLAPKALAGLLTDQAGVIEAAAPLLMIAAVFQLSDGLQAAGSGVLRGAGDTRFPFLANLFGYYVIALPLGLWLAWGMNLGAAGLWWGLCTGLTVVAIALIARFRRISSRPIAPLSPMAPAAAAGVAGEA</sequence>
<dbReference type="InterPro" id="IPR002528">
    <property type="entry name" value="MATE_fam"/>
</dbReference>
<keyword evidence="2" id="KW-0813">Transport</keyword>
<feature type="transmembrane region" description="Helical" evidence="11">
    <location>
        <begin position="309"/>
        <end position="330"/>
    </location>
</feature>
<evidence type="ECO:0000313" key="12">
    <source>
        <dbReference type="EMBL" id="AKU91441.1"/>
    </source>
</evidence>
<feature type="region of interest" description="Disordered" evidence="10">
    <location>
        <begin position="1"/>
        <end position="21"/>
    </location>
</feature>
<dbReference type="Pfam" id="PF01554">
    <property type="entry name" value="MatE"/>
    <property type="match status" value="2"/>
</dbReference>
<dbReference type="InterPro" id="IPR050222">
    <property type="entry name" value="MATE_MdtK"/>
</dbReference>
<dbReference type="PANTHER" id="PTHR43298">
    <property type="entry name" value="MULTIDRUG RESISTANCE PROTEIN NORM-RELATED"/>
    <property type="match status" value="1"/>
</dbReference>
<keyword evidence="3" id="KW-0050">Antiport</keyword>
<dbReference type="PIRSF" id="PIRSF006603">
    <property type="entry name" value="DinF"/>
    <property type="match status" value="1"/>
</dbReference>
<keyword evidence="5 11" id="KW-0812">Transmembrane</keyword>
<keyword evidence="13" id="KW-1185">Reference proteome</keyword>
<evidence type="ECO:0000313" key="13">
    <source>
        <dbReference type="Proteomes" id="UP000055590"/>
    </source>
</evidence>
<feature type="transmembrane region" description="Helical" evidence="11">
    <location>
        <begin position="114"/>
        <end position="135"/>
    </location>
</feature>
<evidence type="ECO:0000256" key="8">
    <source>
        <dbReference type="ARBA" id="ARBA00023136"/>
    </source>
</evidence>
<organism evidence="12 13">
    <name type="scientific">Vulgatibacter incomptus</name>
    <dbReference type="NCBI Taxonomy" id="1391653"/>
    <lineage>
        <taxon>Bacteria</taxon>
        <taxon>Pseudomonadati</taxon>
        <taxon>Myxococcota</taxon>
        <taxon>Myxococcia</taxon>
        <taxon>Myxococcales</taxon>
        <taxon>Cystobacterineae</taxon>
        <taxon>Vulgatibacteraceae</taxon>
        <taxon>Vulgatibacter</taxon>
    </lineage>
</organism>
<feature type="transmembrane region" description="Helical" evidence="11">
    <location>
        <begin position="155"/>
        <end position="173"/>
    </location>
</feature>
<keyword evidence="6 11" id="KW-1133">Transmembrane helix</keyword>
<feature type="transmembrane region" description="Helical" evidence="11">
    <location>
        <begin position="447"/>
        <end position="467"/>
    </location>
</feature>
<feature type="transmembrane region" description="Helical" evidence="11">
    <location>
        <begin position="226"/>
        <end position="253"/>
    </location>
</feature>
<dbReference type="KEGG" id="vin:AKJ08_1828"/>
<keyword evidence="7" id="KW-0406">Ion transport</keyword>
<evidence type="ECO:0000256" key="4">
    <source>
        <dbReference type="ARBA" id="ARBA00022475"/>
    </source>
</evidence>
<feature type="transmembrane region" description="Helical" evidence="11">
    <location>
        <begin position="69"/>
        <end position="93"/>
    </location>
</feature>
<evidence type="ECO:0000256" key="1">
    <source>
        <dbReference type="ARBA" id="ARBA00004651"/>
    </source>
</evidence>
<name>A0A0K1PDF9_9BACT</name>
<feature type="transmembrane region" description="Helical" evidence="11">
    <location>
        <begin position="421"/>
        <end position="441"/>
    </location>
</feature>
<dbReference type="GO" id="GO:0006811">
    <property type="term" value="P:monoatomic ion transport"/>
    <property type="evidence" value="ECO:0007669"/>
    <property type="project" value="UniProtKB-KW"/>
</dbReference>
<feature type="transmembrane region" description="Helical" evidence="11">
    <location>
        <begin position="185"/>
        <end position="206"/>
    </location>
</feature>
<evidence type="ECO:0000256" key="7">
    <source>
        <dbReference type="ARBA" id="ARBA00023065"/>
    </source>
</evidence>
<keyword evidence="4" id="KW-1003">Cell membrane</keyword>
<dbReference type="STRING" id="1391653.AKJ08_1828"/>
<reference evidence="12 13" key="1">
    <citation type="submission" date="2015-08" db="EMBL/GenBank/DDBJ databases">
        <authorList>
            <person name="Babu N.S."/>
            <person name="Beckwith C.J."/>
            <person name="Beseler K.G."/>
            <person name="Brison A."/>
            <person name="Carone J.V."/>
            <person name="Caskin T.P."/>
            <person name="Diamond M."/>
            <person name="Durham M.E."/>
            <person name="Foxe J.M."/>
            <person name="Go M."/>
            <person name="Henderson B.A."/>
            <person name="Jones I.B."/>
            <person name="McGettigan J.A."/>
            <person name="Micheletti S.J."/>
            <person name="Nasrallah M.E."/>
            <person name="Ortiz D."/>
            <person name="Piller C.R."/>
            <person name="Privatt S.R."/>
            <person name="Schneider S.L."/>
            <person name="Sharp S."/>
            <person name="Smith T.C."/>
            <person name="Stanton J.D."/>
            <person name="Ullery H.E."/>
            <person name="Wilson R.J."/>
            <person name="Serrano M.G."/>
            <person name="Buck G."/>
            <person name="Lee V."/>
            <person name="Wang Y."/>
            <person name="Carvalho R."/>
            <person name="Voegtly L."/>
            <person name="Shi R."/>
            <person name="Duckworth R."/>
            <person name="Johnson A."/>
            <person name="Loviza R."/>
            <person name="Walstead R."/>
            <person name="Shah Z."/>
            <person name="Kiflezghi M."/>
            <person name="Wade K."/>
            <person name="Ball S.L."/>
            <person name="Bradley K.W."/>
            <person name="Asai D.J."/>
            <person name="Bowman C.A."/>
            <person name="Russell D.A."/>
            <person name="Pope W.H."/>
            <person name="Jacobs-Sera D."/>
            <person name="Hendrix R.W."/>
            <person name="Hatfull G.F."/>
        </authorList>
    </citation>
    <scope>NUCLEOTIDE SEQUENCE [LARGE SCALE GENOMIC DNA]</scope>
    <source>
        <strain evidence="12 13">DSM 27710</strain>
    </source>
</reference>
<keyword evidence="8 11" id="KW-0472">Membrane</keyword>
<proteinExistence type="predicted"/>
<dbReference type="PANTHER" id="PTHR43298:SF2">
    <property type="entry name" value="FMN_FAD EXPORTER YEEO-RELATED"/>
    <property type="match status" value="1"/>
</dbReference>
<dbReference type="AlphaFoldDB" id="A0A0K1PDF9"/>
<evidence type="ECO:0000256" key="6">
    <source>
        <dbReference type="ARBA" id="ARBA00022989"/>
    </source>
</evidence>
<protein>
    <recommendedName>
        <fullName evidence="9">Multidrug-efflux transporter</fullName>
    </recommendedName>
</protein>
<accession>A0A0K1PDF9</accession>
<comment type="subcellular location">
    <subcellularLocation>
        <location evidence="1">Cell membrane</location>
        <topology evidence="1">Multi-pass membrane protein</topology>
    </subcellularLocation>
</comment>
<dbReference type="EMBL" id="CP012332">
    <property type="protein sequence ID" value="AKU91441.1"/>
    <property type="molecule type" value="Genomic_DNA"/>
</dbReference>
<dbReference type="GO" id="GO:0015297">
    <property type="term" value="F:antiporter activity"/>
    <property type="evidence" value="ECO:0007669"/>
    <property type="project" value="UniProtKB-KW"/>
</dbReference>
<feature type="transmembrane region" description="Helical" evidence="11">
    <location>
        <begin position="342"/>
        <end position="369"/>
    </location>
</feature>